<evidence type="ECO:0000256" key="2">
    <source>
        <dbReference type="ARBA" id="ARBA00004496"/>
    </source>
</evidence>
<dbReference type="InterPro" id="IPR013783">
    <property type="entry name" value="Ig-like_fold"/>
</dbReference>
<dbReference type="InterPro" id="IPR053879">
    <property type="entry name" value="HYDIN_VesB_CFA65-like_Ig"/>
</dbReference>
<evidence type="ECO:0000256" key="5">
    <source>
        <dbReference type="ARBA" id="ARBA00023273"/>
    </source>
</evidence>
<keyword evidence="4" id="KW-0969">Cilium</keyword>
<evidence type="ECO:0000256" key="3">
    <source>
        <dbReference type="ARBA" id="ARBA00022490"/>
    </source>
</evidence>
<reference evidence="7" key="1">
    <citation type="submission" date="2020-03" db="EMBL/GenBank/DDBJ databases">
        <authorList>
            <person name="Weist P."/>
        </authorList>
    </citation>
    <scope>NUCLEOTIDE SEQUENCE</scope>
</reference>
<keyword evidence="8" id="KW-1185">Reference proteome</keyword>
<dbReference type="EMBL" id="CADEAL010001413">
    <property type="protein sequence ID" value="CAB1432185.1"/>
    <property type="molecule type" value="Genomic_DNA"/>
</dbReference>
<evidence type="ECO:0000313" key="8">
    <source>
        <dbReference type="Proteomes" id="UP001153269"/>
    </source>
</evidence>
<dbReference type="GO" id="GO:0003341">
    <property type="term" value="P:cilium movement"/>
    <property type="evidence" value="ECO:0007669"/>
    <property type="project" value="TreeGrafter"/>
</dbReference>
<organism evidence="7 8">
    <name type="scientific">Pleuronectes platessa</name>
    <name type="common">European plaice</name>
    <dbReference type="NCBI Taxonomy" id="8262"/>
    <lineage>
        <taxon>Eukaryota</taxon>
        <taxon>Metazoa</taxon>
        <taxon>Chordata</taxon>
        <taxon>Craniata</taxon>
        <taxon>Vertebrata</taxon>
        <taxon>Euteleostomi</taxon>
        <taxon>Actinopterygii</taxon>
        <taxon>Neopterygii</taxon>
        <taxon>Teleostei</taxon>
        <taxon>Neoteleostei</taxon>
        <taxon>Acanthomorphata</taxon>
        <taxon>Carangaria</taxon>
        <taxon>Pleuronectiformes</taxon>
        <taxon>Pleuronectoidei</taxon>
        <taxon>Pleuronectidae</taxon>
        <taxon>Pleuronectes</taxon>
    </lineage>
</organism>
<protein>
    <recommendedName>
        <fullName evidence="6">HYDIN/VesB/CFA65-like Ig-like domain-containing protein</fullName>
    </recommendedName>
</protein>
<dbReference type="PANTHER" id="PTHR23053">
    <property type="entry name" value="DLEC1 DELETED IN LUNG AND ESOPHAGEAL CANCER 1"/>
    <property type="match status" value="1"/>
</dbReference>
<evidence type="ECO:0000313" key="7">
    <source>
        <dbReference type="EMBL" id="CAB1432185.1"/>
    </source>
</evidence>
<sequence>MAAIQMTTQTKLSKSRESLPYGHKLFLTEDKSRRVTPSVYIQEMLQSTEERLANTKEMHPPRILELLDMSKTSHHKLSLVDLDQALFQPCPSELCFQNFSHAQTYKLPLILFNMDKVSRQVKLELQVSEYFHVESSKDSASKVAPGMSTTFTVCFTPQENKDYDHRLVFVTERERFEVPVRAIGPRAILDFRDELYLPLCPVKASTERTQLVRNIGNRMAKFTLHTQSPFSVTPSSGTLDIGESMQVTVNFHPMTTGDHSEDLHLHYHTGEDVCISLYGACEEMNLNLNPDSIVLTNTYISMANVNNVSLTNTSDIPIHYCWSLWPSLEEQDLCLLRDSSALLQKEEEEKERLILQCESDPMAIHPLLARAVQERRSQDSKDYLLALSHSCITVDPMEGEIWPNVTAQFNIIFKPEKSKLYQQTIYCDVTGRESRLPLTIQAEGMGPKLRLDYNLLDMKKVFIGSKNCFEVLVSNKGLIDGPFKLSCPDTTFGRCFSFSPEEGVIPSGGCQILEVTFHSRILGTFSEDLQLAVTGQPRPLTLTFRGCVVGPTFHFNVSELNFGDVAFGLPTYNGLHPLQYLSGADDLCPTCPWRWTGIAEC</sequence>
<dbReference type="GO" id="GO:0005930">
    <property type="term" value="C:axoneme"/>
    <property type="evidence" value="ECO:0007669"/>
    <property type="project" value="TreeGrafter"/>
</dbReference>
<evidence type="ECO:0000256" key="1">
    <source>
        <dbReference type="ARBA" id="ARBA00004138"/>
    </source>
</evidence>
<comment type="subcellular location">
    <subcellularLocation>
        <location evidence="1">Cell projection</location>
        <location evidence="1">Cilium</location>
    </subcellularLocation>
    <subcellularLocation>
        <location evidence="2">Cytoplasm</location>
    </subcellularLocation>
</comment>
<accession>A0A9N7UIP7</accession>
<proteinExistence type="predicted"/>
<dbReference type="Pfam" id="PF22544">
    <property type="entry name" value="HYDIN_VesB_CFA65-like_Ig"/>
    <property type="match status" value="2"/>
</dbReference>
<dbReference type="AlphaFoldDB" id="A0A9N7UIP7"/>
<feature type="domain" description="HYDIN/VesB/CFA65-like Ig-like" evidence="6">
    <location>
        <begin position="187"/>
        <end position="280"/>
    </location>
</feature>
<dbReference type="Gene3D" id="2.60.40.10">
    <property type="entry name" value="Immunoglobulins"/>
    <property type="match status" value="4"/>
</dbReference>
<evidence type="ECO:0000259" key="6">
    <source>
        <dbReference type="Pfam" id="PF22544"/>
    </source>
</evidence>
<comment type="caution">
    <text evidence="7">The sequence shown here is derived from an EMBL/GenBank/DDBJ whole genome shotgun (WGS) entry which is preliminary data.</text>
</comment>
<dbReference type="GO" id="GO:1904158">
    <property type="term" value="P:axonemal central apparatus assembly"/>
    <property type="evidence" value="ECO:0007669"/>
    <property type="project" value="TreeGrafter"/>
</dbReference>
<keyword evidence="5" id="KW-0966">Cell projection</keyword>
<dbReference type="Pfam" id="PF24771">
    <property type="entry name" value="Ig_CFAP74_1st"/>
    <property type="match status" value="1"/>
</dbReference>
<dbReference type="PANTHER" id="PTHR23053:SF0">
    <property type="entry name" value="HYDROCEPHALUS-INDUCING PROTEIN HOMOLOG"/>
    <property type="match status" value="1"/>
</dbReference>
<name>A0A9N7UIP7_PLEPL</name>
<evidence type="ECO:0000256" key="4">
    <source>
        <dbReference type="ARBA" id="ARBA00023069"/>
    </source>
</evidence>
<gene>
    <name evidence="7" type="ORF">PLEPLA_LOCUS20242</name>
</gene>
<feature type="domain" description="HYDIN/VesB/CFA65-like Ig-like" evidence="6">
    <location>
        <begin position="447"/>
        <end position="547"/>
    </location>
</feature>
<keyword evidence="3" id="KW-0963">Cytoplasm</keyword>
<dbReference type="InterPro" id="IPR033305">
    <property type="entry name" value="Hydin-like"/>
</dbReference>
<dbReference type="Proteomes" id="UP001153269">
    <property type="component" value="Unassembled WGS sequence"/>
</dbReference>